<dbReference type="InterPro" id="IPR032710">
    <property type="entry name" value="NTF2-like_dom_sf"/>
</dbReference>
<dbReference type="OrthoDB" id="8080938at2"/>
<comment type="caution">
    <text evidence="2">The sequence shown here is derived from an EMBL/GenBank/DDBJ whole genome shotgun (WGS) entry which is preliminary data.</text>
</comment>
<dbReference type="EMBL" id="VFOX01000002">
    <property type="protein sequence ID" value="TQL82069.1"/>
    <property type="molecule type" value="Genomic_DNA"/>
</dbReference>
<name>A0A543BB51_9MICO</name>
<evidence type="ECO:0000259" key="1">
    <source>
        <dbReference type="Pfam" id="PF12680"/>
    </source>
</evidence>
<dbReference type="SUPFAM" id="SSF54427">
    <property type="entry name" value="NTF2-like"/>
    <property type="match status" value="1"/>
</dbReference>
<gene>
    <name evidence="2" type="ORF">FB560_3551</name>
</gene>
<feature type="domain" description="SnoaL-like" evidence="1">
    <location>
        <begin position="10"/>
        <end position="102"/>
    </location>
</feature>
<proteinExistence type="predicted"/>
<dbReference type="InterPro" id="IPR037401">
    <property type="entry name" value="SnoaL-like"/>
</dbReference>
<keyword evidence="3" id="KW-1185">Reference proteome</keyword>
<dbReference type="AlphaFoldDB" id="A0A543BB51"/>
<protein>
    <submittedName>
        <fullName evidence="2">SnoaL-like protein</fullName>
    </submittedName>
</protein>
<organism evidence="2 3">
    <name type="scientific">Microbacterium saperdae</name>
    <dbReference type="NCBI Taxonomy" id="69368"/>
    <lineage>
        <taxon>Bacteria</taxon>
        <taxon>Bacillati</taxon>
        <taxon>Actinomycetota</taxon>
        <taxon>Actinomycetes</taxon>
        <taxon>Micrococcales</taxon>
        <taxon>Microbacteriaceae</taxon>
        <taxon>Microbacterium</taxon>
    </lineage>
</organism>
<evidence type="ECO:0000313" key="3">
    <source>
        <dbReference type="Proteomes" id="UP000317209"/>
    </source>
</evidence>
<dbReference type="Pfam" id="PF12680">
    <property type="entry name" value="SnoaL_2"/>
    <property type="match status" value="1"/>
</dbReference>
<dbReference type="Gene3D" id="3.10.450.50">
    <property type="match status" value="1"/>
</dbReference>
<reference evidence="2 3" key="1">
    <citation type="submission" date="2019-06" db="EMBL/GenBank/DDBJ databases">
        <title>Sequencing the genomes of 1000 actinobacteria strains.</title>
        <authorList>
            <person name="Klenk H.-P."/>
        </authorList>
    </citation>
    <scope>NUCLEOTIDE SEQUENCE [LARGE SCALE GENOMIC DNA]</scope>
    <source>
        <strain evidence="2 3">DSM 20169</strain>
    </source>
</reference>
<dbReference type="Proteomes" id="UP000317209">
    <property type="component" value="Unassembled WGS sequence"/>
</dbReference>
<accession>A0A543BB51</accession>
<sequence length="108" mass="11751">MTESLPPLLADFIESVNAHDAEAFIAAFATDGVVDDWGREFVGPEAIVRWSDREFIGSAGTLRVISITRHGQQTVVVGDWRSTHANGVSAFTFDVAGDKISRMTIREG</sequence>
<dbReference type="RefSeq" id="WP_141873987.1">
    <property type="nucleotide sequence ID" value="NZ_VFOX01000002.1"/>
</dbReference>
<evidence type="ECO:0000313" key="2">
    <source>
        <dbReference type="EMBL" id="TQL82069.1"/>
    </source>
</evidence>